<comment type="caution">
    <text evidence="1">The sequence shown here is derived from an EMBL/GenBank/DDBJ whole genome shotgun (WGS) entry which is preliminary data.</text>
</comment>
<keyword evidence="2" id="KW-1185">Reference proteome</keyword>
<sequence>MTRAMPPPQSCRFWRLHAYMRTEGRTGRANHGSSGNIVAIRCAVRESVRLGLARNDRRPTRRLPAVDLQSSCYRHVHRALPDGLSMDKAPPWSYGKAPQIALPDVPAWRALRLDASPVKPHQAASQLSIFSGWSANGQGGNTLHYGSSTQRGKNCGKGRQNIAHGRLGIAFGRKPDIVI</sequence>
<gene>
    <name evidence="1" type="ORF">FH972_026672</name>
</gene>
<proteinExistence type="predicted"/>
<organism evidence="1 2">
    <name type="scientific">Carpinus fangiana</name>
    <dbReference type="NCBI Taxonomy" id="176857"/>
    <lineage>
        <taxon>Eukaryota</taxon>
        <taxon>Viridiplantae</taxon>
        <taxon>Streptophyta</taxon>
        <taxon>Embryophyta</taxon>
        <taxon>Tracheophyta</taxon>
        <taxon>Spermatophyta</taxon>
        <taxon>Magnoliopsida</taxon>
        <taxon>eudicotyledons</taxon>
        <taxon>Gunneridae</taxon>
        <taxon>Pentapetalae</taxon>
        <taxon>rosids</taxon>
        <taxon>fabids</taxon>
        <taxon>Fagales</taxon>
        <taxon>Betulaceae</taxon>
        <taxon>Carpinus</taxon>
    </lineage>
</organism>
<reference evidence="1 2" key="1">
    <citation type="submission" date="2019-06" db="EMBL/GenBank/DDBJ databases">
        <title>A chromosomal-level reference genome of Carpinus fangiana (Coryloideae, Betulaceae).</title>
        <authorList>
            <person name="Yang X."/>
            <person name="Wang Z."/>
            <person name="Zhang L."/>
            <person name="Hao G."/>
            <person name="Liu J."/>
            <person name="Yang Y."/>
        </authorList>
    </citation>
    <scope>NUCLEOTIDE SEQUENCE [LARGE SCALE GENOMIC DNA]</scope>
    <source>
        <strain evidence="1">Cfa_2016G</strain>
        <tissue evidence="1">Leaf</tissue>
    </source>
</reference>
<evidence type="ECO:0000313" key="1">
    <source>
        <dbReference type="EMBL" id="KAB8772383.1"/>
    </source>
</evidence>
<accession>A0A5N6L5L5</accession>
<protein>
    <submittedName>
        <fullName evidence="1">Uncharacterized protein</fullName>
    </submittedName>
</protein>
<evidence type="ECO:0000313" key="2">
    <source>
        <dbReference type="Proteomes" id="UP000327013"/>
    </source>
</evidence>
<dbReference type="AlphaFoldDB" id="A0A5N6L5L5"/>
<name>A0A5N6L5L5_9ROSI</name>
<dbReference type="EMBL" id="VIBQ01000102">
    <property type="protein sequence ID" value="KAB8772383.1"/>
    <property type="molecule type" value="Genomic_DNA"/>
</dbReference>
<dbReference type="Proteomes" id="UP000327013">
    <property type="component" value="Unassembled WGS sequence"/>
</dbReference>